<dbReference type="GO" id="GO:0005886">
    <property type="term" value="C:plasma membrane"/>
    <property type="evidence" value="ECO:0007669"/>
    <property type="project" value="UniProtKB-SubCell"/>
</dbReference>
<evidence type="ECO:0000256" key="3">
    <source>
        <dbReference type="ARBA" id="ARBA00022692"/>
    </source>
</evidence>
<feature type="transmembrane region" description="Helical" evidence="7">
    <location>
        <begin position="318"/>
        <end position="342"/>
    </location>
</feature>
<accession>A0A3B1B5B6</accession>
<feature type="transmembrane region" description="Helical" evidence="7">
    <location>
        <begin position="253"/>
        <end position="274"/>
    </location>
</feature>
<feature type="transmembrane region" description="Helical" evidence="7">
    <location>
        <begin position="226"/>
        <end position="247"/>
    </location>
</feature>
<dbReference type="Pfam" id="PF00361">
    <property type="entry name" value="Proton_antipo_M"/>
    <property type="match status" value="1"/>
</dbReference>
<evidence type="ECO:0000256" key="2">
    <source>
        <dbReference type="ARBA" id="ARBA00022475"/>
    </source>
</evidence>
<reference evidence="9" key="1">
    <citation type="submission" date="2018-06" db="EMBL/GenBank/DDBJ databases">
        <authorList>
            <person name="Zhirakovskaya E."/>
        </authorList>
    </citation>
    <scope>NUCLEOTIDE SEQUENCE</scope>
</reference>
<evidence type="ECO:0000256" key="4">
    <source>
        <dbReference type="ARBA" id="ARBA00022989"/>
    </source>
</evidence>
<keyword evidence="3 7" id="KW-0812">Transmembrane</keyword>
<feature type="transmembrane region" description="Helical" evidence="7">
    <location>
        <begin position="194"/>
        <end position="214"/>
    </location>
</feature>
<comment type="subcellular location">
    <subcellularLocation>
        <location evidence="1">Cell membrane</location>
        <topology evidence="1">Multi-pass membrane protein</topology>
    </subcellularLocation>
</comment>
<evidence type="ECO:0000256" key="7">
    <source>
        <dbReference type="SAM" id="Phobius"/>
    </source>
</evidence>
<evidence type="ECO:0000256" key="6">
    <source>
        <dbReference type="ARBA" id="ARBA00023136"/>
    </source>
</evidence>
<sequence length="437" mass="46656">MNTALSTLLLILAPLLPLLLAFPALRSRLSRPCYIALLPAFILLAVPVGISIDLPWLLLGSGLGIDDGAGRLLLAVSVLLWTAAATLLHTAKGKPADDRLTTCFLLTLAGNLGVILATDLVGFFAFSTLMGYGFYALLVAGGDGGRRRVARLYLAFLILADLALFEALLIAAATTKDLGLEAVRQAMAQAPSSALYLSMVLIGFAAKAGVWPLHFWLPLAFGSSRLAVALLLGVVPVATALLGVVRWLPLGEISLPVPGLIIQGLGVAAMLYAILTGVKRAQLKMLPAYATIFATGLFAAALGVGLSDPVAWNRHEGLAYLFIASLGFGVAVLVATTGWLLARVHCPATPEKQADNLSPWFERWSGAIMHWAARMGIDTLPRLRAAWRAKVSHLWQIRAWQRVLDGSERSLQRWAYAITLFLLLGIVVVFVGASSWV</sequence>
<dbReference type="InterPro" id="IPR052175">
    <property type="entry name" value="ComplexI-like_HydComp"/>
</dbReference>
<gene>
    <name evidence="9" type="ORF">MNBD_GAMMA26-276</name>
</gene>
<protein>
    <recommendedName>
        <fullName evidence="8">NADH:quinone oxidoreductase/Mrp antiporter transmembrane domain-containing protein</fullName>
    </recommendedName>
</protein>
<evidence type="ECO:0000256" key="1">
    <source>
        <dbReference type="ARBA" id="ARBA00004651"/>
    </source>
</evidence>
<evidence type="ECO:0000313" key="9">
    <source>
        <dbReference type="EMBL" id="VAX06578.1"/>
    </source>
</evidence>
<name>A0A3B1B5B6_9ZZZZ</name>
<keyword evidence="2" id="KW-1003">Cell membrane</keyword>
<keyword evidence="5" id="KW-0560">Oxidoreductase</keyword>
<keyword evidence="6 7" id="KW-0472">Membrane</keyword>
<dbReference type="InterPro" id="IPR001750">
    <property type="entry name" value="ND/Mrp_TM"/>
</dbReference>
<organism evidence="9">
    <name type="scientific">hydrothermal vent metagenome</name>
    <dbReference type="NCBI Taxonomy" id="652676"/>
    <lineage>
        <taxon>unclassified sequences</taxon>
        <taxon>metagenomes</taxon>
        <taxon>ecological metagenomes</taxon>
    </lineage>
</organism>
<keyword evidence="4 7" id="KW-1133">Transmembrane helix</keyword>
<dbReference type="PANTHER" id="PTHR42682">
    <property type="entry name" value="HYDROGENASE-4 COMPONENT F"/>
    <property type="match status" value="1"/>
</dbReference>
<dbReference type="PANTHER" id="PTHR42682:SF4">
    <property type="entry name" value="NADH-UBIQUINONE_PLASTOQUINONE"/>
    <property type="match status" value="1"/>
</dbReference>
<dbReference type="AlphaFoldDB" id="A0A3B1B5B6"/>
<evidence type="ECO:0000256" key="5">
    <source>
        <dbReference type="ARBA" id="ARBA00023002"/>
    </source>
</evidence>
<evidence type="ECO:0000259" key="8">
    <source>
        <dbReference type="Pfam" id="PF00361"/>
    </source>
</evidence>
<feature type="domain" description="NADH:quinone oxidoreductase/Mrp antiporter transmembrane" evidence="8">
    <location>
        <begin position="117"/>
        <end position="334"/>
    </location>
</feature>
<feature type="transmembrane region" description="Helical" evidence="7">
    <location>
        <begin position="152"/>
        <end position="174"/>
    </location>
</feature>
<dbReference type="GO" id="GO:0016491">
    <property type="term" value="F:oxidoreductase activity"/>
    <property type="evidence" value="ECO:0007669"/>
    <property type="project" value="UniProtKB-KW"/>
</dbReference>
<proteinExistence type="predicted"/>
<feature type="transmembrane region" description="Helical" evidence="7">
    <location>
        <begin position="111"/>
        <end position="140"/>
    </location>
</feature>
<feature type="transmembrane region" description="Helical" evidence="7">
    <location>
        <begin position="37"/>
        <end position="60"/>
    </location>
</feature>
<feature type="transmembrane region" description="Helical" evidence="7">
    <location>
        <begin position="286"/>
        <end position="306"/>
    </location>
</feature>
<dbReference type="EMBL" id="UOFX01000012">
    <property type="protein sequence ID" value="VAX06578.1"/>
    <property type="molecule type" value="Genomic_DNA"/>
</dbReference>
<feature type="transmembrane region" description="Helical" evidence="7">
    <location>
        <begin position="414"/>
        <end position="436"/>
    </location>
</feature>
<feature type="transmembrane region" description="Helical" evidence="7">
    <location>
        <begin position="72"/>
        <end position="91"/>
    </location>
</feature>